<reference evidence="2 3" key="1">
    <citation type="submission" date="2021-07" db="EMBL/GenBank/DDBJ databases">
        <title>Genome data of Colletotrichum spaethianum.</title>
        <authorList>
            <person name="Utami Y.D."/>
            <person name="Hiruma K."/>
        </authorList>
    </citation>
    <scope>NUCLEOTIDE SEQUENCE [LARGE SCALE GENOMIC DNA]</scope>
    <source>
        <strain evidence="2 3">MAFF 242679</strain>
    </source>
</reference>
<keyword evidence="3" id="KW-1185">Reference proteome</keyword>
<protein>
    <submittedName>
        <fullName evidence="2">Uncharacterized protein</fullName>
    </submittedName>
</protein>
<name>A0AA37LS78_9PEZI</name>
<dbReference type="EMBL" id="BPPX01000009">
    <property type="protein sequence ID" value="GJC82331.1"/>
    <property type="molecule type" value="Genomic_DNA"/>
</dbReference>
<organism evidence="2 3">
    <name type="scientific">Colletotrichum liriopes</name>
    <dbReference type="NCBI Taxonomy" id="708192"/>
    <lineage>
        <taxon>Eukaryota</taxon>
        <taxon>Fungi</taxon>
        <taxon>Dikarya</taxon>
        <taxon>Ascomycota</taxon>
        <taxon>Pezizomycotina</taxon>
        <taxon>Sordariomycetes</taxon>
        <taxon>Hypocreomycetidae</taxon>
        <taxon>Glomerellales</taxon>
        <taxon>Glomerellaceae</taxon>
        <taxon>Colletotrichum</taxon>
        <taxon>Colletotrichum spaethianum species complex</taxon>
    </lineage>
</organism>
<feature type="region of interest" description="Disordered" evidence="1">
    <location>
        <begin position="1"/>
        <end position="48"/>
    </location>
</feature>
<evidence type="ECO:0000313" key="2">
    <source>
        <dbReference type="EMBL" id="GJC82331.1"/>
    </source>
</evidence>
<accession>A0AA37LS78</accession>
<sequence>MSGTDAVEAGTVQDPWETTDQRRTANSPNPKPSVAWKTRRTATTTSSHGRLVDAVGGLVGGDYNMDGAGAAQKRALKNNHKRGDPVMPRLEKGCRNAASQQSNEQACPKFAWRSWFMAT</sequence>
<dbReference type="AlphaFoldDB" id="A0AA37LS78"/>
<evidence type="ECO:0000313" key="3">
    <source>
        <dbReference type="Proteomes" id="UP001055172"/>
    </source>
</evidence>
<dbReference type="Proteomes" id="UP001055172">
    <property type="component" value="Unassembled WGS sequence"/>
</dbReference>
<proteinExistence type="predicted"/>
<gene>
    <name evidence="2" type="ORF">ColLi_05169</name>
</gene>
<evidence type="ECO:0000256" key="1">
    <source>
        <dbReference type="SAM" id="MobiDB-lite"/>
    </source>
</evidence>
<comment type="caution">
    <text evidence="2">The sequence shown here is derived from an EMBL/GenBank/DDBJ whole genome shotgun (WGS) entry which is preliminary data.</text>
</comment>